<sequence length="78" mass="9091">MDWNSVGHQFWNEYSIKNVVCDCATGKIQVASKEVKKQRRALCNECEFKNKFGFCRKCGCKTDWKTSFVKCKCPVGKW</sequence>
<accession>A0A8S5ME96</accession>
<dbReference type="EMBL" id="BK014884">
    <property type="protein sequence ID" value="DAD80496.1"/>
    <property type="molecule type" value="Genomic_DNA"/>
</dbReference>
<protein>
    <submittedName>
        <fullName evidence="1">NADH-PPase NADH pyrophosphatase zinc ribbon domain</fullName>
    </submittedName>
</protein>
<evidence type="ECO:0000313" key="1">
    <source>
        <dbReference type="EMBL" id="DAD80496.1"/>
    </source>
</evidence>
<proteinExistence type="predicted"/>
<organism evidence="1">
    <name type="scientific">Siphoviridae sp. ctYh54</name>
    <dbReference type="NCBI Taxonomy" id="2826379"/>
    <lineage>
        <taxon>Viruses</taxon>
        <taxon>Duplodnaviria</taxon>
        <taxon>Heunggongvirae</taxon>
        <taxon>Uroviricota</taxon>
        <taxon>Caudoviricetes</taxon>
    </lineage>
</organism>
<name>A0A8S5ME96_9CAUD</name>
<reference evidence="1" key="1">
    <citation type="journal article" date="2021" name="Proc. Natl. Acad. Sci. U.S.A.">
        <title>A Catalog of Tens of Thousands of Viruses from Human Metagenomes Reveals Hidden Associations with Chronic Diseases.</title>
        <authorList>
            <person name="Tisza M.J."/>
            <person name="Buck C.B."/>
        </authorList>
    </citation>
    <scope>NUCLEOTIDE SEQUENCE</scope>
    <source>
        <strain evidence="1">CtYh54</strain>
    </source>
</reference>